<comment type="caution">
    <text evidence="2">The sequence shown here is derived from an EMBL/GenBank/DDBJ whole genome shotgun (WGS) entry which is preliminary data.</text>
</comment>
<feature type="transmembrane region" description="Helical" evidence="1">
    <location>
        <begin position="6"/>
        <end position="25"/>
    </location>
</feature>
<evidence type="ECO:0000313" key="2">
    <source>
        <dbReference type="EMBL" id="KAL3783050.1"/>
    </source>
</evidence>
<keyword evidence="1" id="KW-0812">Transmembrane</keyword>
<proteinExistence type="predicted"/>
<evidence type="ECO:0000313" key="3">
    <source>
        <dbReference type="Proteomes" id="UP001530400"/>
    </source>
</evidence>
<dbReference type="EMBL" id="JALLPJ020000783">
    <property type="protein sequence ID" value="KAL3783050.1"/>
    <property type="molecule type" value="Genomic_DNA"/>
</dbReference>
<keyword evidence="3" id="KW-1185">Reference proteome</keyword>
<dbReference type="Proteomes" id="UP001530400">
    <property type="component" value="Unassembled WGS sequence"/>
</dbReference>
<reference evidence="2 3" key="1">
    <citation type="submission" date="2024-10" db="EMBL/GenBank/DDBJ databases">
        <title>Updated reference genomes for cyclostephanoid diatoms.</title>
        <authorList>
            <person name="Roberts W.R."/>
            <person name="Alverson A.J."/>
        </authorList>
    </citation>
    <scope>NUCLEOTIDE SEQUENCE [LARGE SCALE GENOMIC DNA]</scope>
    <source>
        <strain evidence="2 3">AJA010-31</strain>
    </source>
</reference>
<keyword evidence="1" id="KW-0472">Membrane</keyword>
<keyword evidence="1" id="KW-1133">Transmembrane helix</keyword>
<organism evidence="2 3">
    <name type="scientific">Cyclotella atomus</name>
    <dbReference type="NCBI Taxonomy" id="382360"/>
    <lineage>
        <taxon>Eukaryota</taxon>
        <taxon>Sar</taxon>
        <taxon>Stramenopiles</taxon>
        <taxon>Ochrophyta</taxon>
        <taxon>Bacillariophyta</taxon>
        <taxon>Coscinodiscophyceae</taxon>
        <taxon>Thalassiosirophycidae</taxon>
        <taxon>Stephanodiscales</taxon>
        <taxon>Stephanodiscaceae</taxon>
        <taxon>Cyclotella</taxon>
    </lineage>
</organism>
<accession>A0ABD3P470</accession>
<protein>
    <submittedName>
        <fullName evidence="2">Uncharacterized protein</fullName>
    </submittedName>
</protein>
<name>A0ABD3P470_9STRA</name>
<dbReference type="AlphaFoldDB" id="A0ABD3P470"/>
<sequence>MPTSPFTLGVILVCYLQGCVAFAPIKFTTRSAKNKNCVASTGIFKSNASGFDCDVGGKNNVGGGSDSNGSIAMMLSFSVISACRRLSFLVLSIAFVDTFRTSVLKIPKTNKNMFDECPWPFTLFHDPKKFAKDGLTWTVFLWAGLCQLYSLIMKARAAGSLPSKIFV</sequence>
<feature type="transmembrane region" description="Helical" evidence="1">
    <location>
        <begin position="134"/>
        <end position="152"/>
    </location>
</feature>
<gene>
    <name evidence="2" type="ORF">ACHAWO_006624</name>
</gene>
<evidence type="ECO:0000256" key="1">
    <source>
        <dbReference type="SAM" id="Phobius"/>
    </source>
</evidence>